<dbReference type="InterPro" id="IPR024982">
    <property type="entry name" value="Rax2-like_C"/>
</dbReference>
<keyword evidence="1" id="KW-0732">Signal</keyword>
<dbReference type="PANTHER" id="PTHR31778">
    <property type="entry name" value="BUD SITE SELECTION PROTEIN RAX2"/>
    <property type="match status" value="1"/>
</dbReference>
<dbReference type="SUPFAM" id="SSF81296">
    <property type="entry name" value="E set domains"/>
    <property type="match status" value="8"/>
</dbReference>
<evidence type="ECO:0000313" key="3">
    <source>
        <dbReference type="EMBL" id="GAA4370932.1"/>
    </source>
</evidence>
<evidence type="ECO:0000259" key="2">
    <source>
        <dbReference type="SMART" id="SM00429"/>
    </source>
</evidence>
<feature type="domain" description="IPT/TIG" evidence="2">
    <location>
        <begin position="1422"/>
        <end position="1502"/>
    </location>
</feature>
<dbReference type="CDD" id="cd00102">
    <property type="entry name" value="IPT"/>
    <property type="match status" value="6"/>
</dbReference>
<dbReference type="SMART" id="SM00429">
    <property type="entry name" value="IPT"/>
    <property type="match status" value="8"/>
</dbReference>
<keyword evidence="4" id="KW-1185">Reference proteome</keyword>
<feature type="domain" description="IPT/TIG" evidence="2">
    <location>
        <begin position="755"/>
        <end position="835"/>
    </location>
</feature>
<dbReference type="InterPro" id="IPR014756">
    <property type="entry name" value="Ig_E-set"/>
</dbReference>
<evidence type="ECO:0000313" key="4">
    <source>
        <dbReference type="Proteomes" id="UP001501153"/>
    </source>
</evidence>
<feature type="signal peptide" evidence="1">
    <location>
        <begin position="1"/>
        <end position="33"/>
    </location>
</feature>
<feature type="domain" description="IPT/TIG" evidence="2">
    <location>
        <begin position="1260"/>
        <end position="1339"/>
    </location>
</feature>
<feature type="domain" description="IPT/TIG" evidence="2">
    <location>
        <begin position="1098"/>
        <end position="1178"/>
    </location>
</feature>
<dbReference type="InterPro" id="IPR002909">
    <property type="entry name" value="IPT_dom"/>
</dbReference>
<feature type="domain" description="IPT/TIG" evidence="2">
    <location>
        <begin position="1504"/>
        <end position="1583"/>
    </location>
</feature>
<feature type="chain" id="PRO_5046421247" description="IPT/TIG domain-containing protein" evidence="1">
    <location>
        <begin position="34"/>
        <end position="2306"/>
    </location>
</feature>
<dbReference type="RefSeq" id="WP_345238509.1">
    <property type="nucleotide sequence ID" value="NZ_BAABGZ010000082.1"/>
</dbReference>
<dbReference type="EMBL" id="BAABGZ010000082">
    <property type="protein sequence ID" value="GAA4370932.1"/>
    <property type="molecule type" value="Genomic_DNA"/>
</dbReference>
<sequence>MNNSIPVLSALGRLTRWALLLVVAWALATPAWAGSGPGGTGATPSLAEALNPDGTLLSGLSGTFNPSGFRMRTGPDGRPVFKAAGITGAGDEKWQDGFGLPGVNGTVNAVATNGTEVYVGGNFSITAAGTVVARYIAKWDGTAWSSLGTGTSGNVQALALSGSTLYVGGSFSQAGGITVNSLARWNGTAWSSMGGANGTVYALAVSGTDLYAAGAFTAIGSVGASRVARWNGSAWSALGTGVNDEVRALAVSGSVVYAGGSFSTAGGASASRVARWSGTAWSSMGAGVNGTVYALAISGTSVYAGGTFSTAGAVTASNIARWTGGTTWTALGAGVNSYVYSLTIIGADLYVGGSFYQAGGLSASYIARWSGTAWATVGNSVNGTVYGLTAVGTELYAGGSFTAAGGVGASRVAKWNGAAWSRFGAGFTSDIYAIAVHGPDVYVGGDFTTAGSVAASRVARWNGSSWSSLGTGINGTVFALAVDSNGSLYAGGDFTQAGGLAAGNIAKWNGNAWSAVGSGTNFSVRALLAQGLEVYAGGQFNQAGGVNTGPLAKWNGNAWSGVGGSLSGSVFALALSGSNLYAGGMFSLAGGSSTVQVARWNGSAWAALGNTLNGTAYALAVAANGTVYAGGDLGINSSYVRNLAKWNGTAWTAVGNAWSQLSMTGTTGMVYSLAIVGPALYIGGMFTAAGGSGAPADYIAKWDGTSWSSLGTGLNSTVTALAGSGGNVLHAGGSFTTVGDGSKVTAYYGEYDATSPALTGINPMSGPVGQTVTISGWDLTGATAVSFNGTNAPGFTVSGDGHTITVNVPTGATNGPISITLPGGTLTSSGNFILMSTGTPTTFQFAGPNPFVQSTGYARAYQVPAGVTQLQVVAQGATGGFDKKGGRVEARIAVVPGEYLTVVVGGRGTIADYMTPNYAGPGGFNGGGAGGSASSSSGYGGQGGGGATDIRRISGASSFDPLAGSSLSSTINNRLVIAGGAAVGADAGTSTGSPWDGGAGTTSSGGSGGANGSYSGYAGSLGEGGSGGNGTYIGSPGGGGGYYGGGGAASSSGYNNYNAGGGSSYAMPTALVAGTVPVYSLPASAVDAFLTVTPYYNLPAIASFTPSSGGASTSVTITGSYFSGATSVAFNGTNAPGFTVNGAGTQITVTVPAGATTGPISVTTASGTTTSSTSFTVGAVLAISSFTPASGPVGTSVTITGSEFTGATAVAFNGTAASFTVNSATQITATVAAGTTSGTIRVTTPGGTATSTGSFTVIPAPAIASFTPASGPVGTSVTITGTSFSGATAVAFNGTAASSFTVNSATSITATLAAGTTTGAISVTTPGGTATSTSSFTVIPAPVIASFSPGSGPVGQNVVLSGSNFSGATAVTFNGTNAPAFTVSSATSITVSVPSGATSGPISVTTPGGTATSSTSFTVNPNPVVYSFSPASGPVGTSVVITGDHFLGVQFVTFNTGSSMASFVVNSATQITATVPAGATTGPIGVNTGGSTAFSATAFTVTTLPLISSFAPTSGPVGTVVTINGNSLTGASAVRFNGTAAASFTVNSATQITATVAAGTTTGTISVTTPSGTATSTGSFTVTVPAPTIASFTPASGPVGTSVNISGSNFSGATAVRFNGTAASSFAVNSAISITAVVPAGAGSGTLSVTTAGGTATSTASFTVTVPDLTVSTAQAISGTYNNVTITGTGTATLGGPLRVNGTLTVQGGGQLLTACERLTGAGSFVLQAGATLGICNVNGISLSDTTGAVQVSGMRSYSNDALYLYNGTVAQATGPGLPAQVRELIVSTTGGNLTLTNSLAIAQVLRITTPDFNYGNLDLGGRTLTLRSSAAGTALIHNDGNGSVLANTGTCRMERYITPSLNPGAGYRHFSSPIPDMTIGQLATTGFTPVLNQAYNTSATPTSVTPFPNVFGYDQTRLSTATNNLDAFSKGWVVPTASTPMAPAHGYTVHVPASAVLTFTGSSFNQGQPGRFISPGRGPQADAGWVLVGNPYPSPFDLSVPGAQARINLDAANYVFESTSTYGGQYRAFVNGIGSGSPLLAAGQGFFVRMSVAGQNSALSFARGGRLTSFASQVPFRRGTADTRPQVALRLQAAGLSDVAHVYAEAGATPQVDAAFDAVKMANPSGLNLATLSGTEQLAIDGRPALTAGTVLPLTVQVPSAGAASFTAVLSNLPAGLTAYLHDAATGTRQDLGLQPAYSFTAGQAGTMSGRFALVFGPANGLLGTASAQAAALALYPNPARSQATLTLLAQPAARVVRLHDALGRAVREQLLPAGAHTAVLDLGGLSTGLYTVRCGAATAKLVVE</sequence>
<feature type="domain" description="IPT/TIG" evidence="2">
    <location>
        <begin position="1180"/>
        <end position="1258"/>
    </location>
</feature>
<dbReference type="Pfam" id="PF01833">
    <property type="entry name" value="TIG"/>
    <property type="match status" value="8"/>
</dbReference>
<reference evidence="4" key="1">
    <citation type="journal article" date="2019" name="Int. J. Syst. Evol. Microbiol.">
        <title>The Global Catalogue of Microorganisms (GCM) 10K type strain sequencing project: providing services to taxonomists for standard genome sequencing and annotation.</title>
        <authorList>
            <consortium name="The Broad Institute Genomics Platform"/>
            <consortium name="The Broad Institute Genome Sequencing Center for Infectious Disease"/>
            <person name="Wu L."/>
            <person name="Ma J."/>
        </authorList>
    </citation>
    <scope>NUCLEOTIDE SEQUENCE [LARGE SCALE GENOMIC DNA]</scope>
    <source>
        <strain evidence="4">JCM 17923</strain>
    </source>
</reference>
<name>A0ABP8IT02_9BACT</name>
<organism evidence="3 4">
    <name type="scientific">Hymenobacter saemangeumensis</name>
    <dbReference type="NCBI Taxonomy" id="1084522"/>
    <lineage>
        <taxon>Bacteria</taxon>
        <taxon>Pseudomonadati</taxon>
        <taxon>Bacteroidota</taxon>
        <taxon>Cytophagia</taxon>
        <taxon>Cytophagales</taxon>
        <taxon>Hymenobacteraceae</taxon>
        <taxon>Hymenobacter</taxon>
    </lineage>
</organism>
<dbReference type="Proteomes" id="UP001501153">
    <property type="component" value="Unassembled WGS sequence"/>
</dbReference>
<gene>
    <name evidence="3" type="ORF">GCM10023185_45910</name>
</gene>
<feature type="domain" description="IPT/TIG" evidence="2">
    <location>
        <begin position="1586"/>
        <end position="1665"/>
    </location>
</feature>
<dbReference type="InterPro" id="IPR011043">
    <property type="entry name" value="Gal_Oxase/kelch_b-propeller"/>
</dbReference>
<feature type="domain" description="IPT/TIG" evidence="2">
    <location>
        <begin position="1341"/>
        <end position="1420"/>
    </location>
</feature>
<protein>
    <recommendedName>
        <fullName evidence="2">IPT/TIG domain-containing protein</fullName>
    </recommendedName>
</protein>
<dbReference type="PANTHER" id="PTHR31778:SF2">
    <property type="entry name" value="BUD SITE SELECTION PROTEIN RAX2"/>
    <property type="match status" value="1"/>
</dbReference>
<accession>A0ABP8IT02</accession>
<dbReference type="SUPFAM" id="SSF50965">
    <property type="entry name" value="Galactose oxidase, central domain"/>
    <property type="match status" value="1"/>
</dbReference>
<dbReference type="Gene3D" id="2.60.40.10">
    <property type="entry name" value="Immunoglobulins"/>
    <property type="match status" value="8"/>
</dbReference>
<dbReference type="Pfam" id="PF12768">
    <property type="entry name" value="Rax2"/>
    <property type="match status" value="2"/>
</dbReference>
<comment type="caution">
    <text evidence="3">The sequence shown here is derived from an EMBL/GenBank/DDBJ whole genome shotgun (WGS) entry which is preliminary data.</text>
</comment>
<evidence type="ECO:0000256" key="1">
    <source>
        <dbReference type="SAM" id="SignalP"/>
    </source>
</evidence>
<proteinExistence type="predicted"/>
<dbReference type="InterPro" id="IPR013783">
    <property type="entry name" value="Ig-like_fold"/>
</dbReference>